<evidence type="ECO:0000313" key="2">
    <source>
        <dbReference type="Proteomes" id="UP001159363"/>
    </source>
</evidence>
<proteinExistence type="predicted"/>
<reference evidence="1 2" key="1">
    <citation type="submission" date="2023-02" db="EMBL/GenBank/DDBJ databases">
        <title>LHISI_Scaffold_Assembly.</title>
        <authorList>
            <person name="Stuart O.P."/>
            <person name="Cleave R."/>
            <person name="Magrath M.J.L."/>
            <person name="Mikheyev A.S."/>
        </authorList>
    </citation>
    <scope>NUCLEOTIDE SEQUENCE [LARGE SCALE GENOMIC DNA]</scope>
    <source>
        <strain evidence="1">Daus_M_001</strain>
        <tissue evidence="1">Leg muscle</tissue>
    </source>
</reference>
<keyword evidence="2" id="KW-1185">Reference proteome</keyword>
<organism evidence="1 2">
    <name type="scientific">Dryococelus australis</name>
    <dbReference type="NCBI Taxonomy" id="614101"/>
    <lineage>
        <taxon>Eukaryota</taxon>
        <taxon>Metazoa</taxon>
        <taxon>Ecdysozoa</taxon>
        <taxon>Arthropoda</taxon>
        <taxon>Hexapoda</taxon>
        <taxon>Insecta</taxon>
        <taxon>Pterygota</taxon>
        <taxon>Neoptera</taxon>
        <taxon>Polyneoptera</taxon>
        <taxon>Phasmatodea</taxon>
        <taxon>Verophasmatodea</taxon>
        <taxon>Anareolatae</taxon>
        <taxon>Phasmatidae</taxon>
        <taxon>Eurycanthinae</taxon>
        <taxon>Dryococelus</taxon>
    </lineage>
</organism>
<dbReference type="EMBL" id="JARBHB010000013">
    <property type="protein sequence ID" value="KAJ8869519.1"/>
    <property type="molecule type" value="Genomic_DNA"/>
</dbReference>
<dbReference type="Proteomes" id="UP001159363">
    <property type="component" value="Chromosome 12"/>
</dbReference>
<name>A0ABQ9GEJ9_9NEOP</name>
<accession>A0ABQ9GEJ9</accession>
<protein>
    <submittedName>
        <fullName evidence="1">Uncharacterized protein</fullName>
    </submittedName>
</protein>
<evidence type="ECO:0000313" key="1">
    <source>
        <dbReference type="EMBL" id="KAJ8869519.1"/>
    </source>
</evidence>
<gene>
    <name evidence="1" type="ORF">PR048_028510</name>
</gene>
<comment type="caution">
    <text evidence="1">The sequence shown here is derived from an EMBL/GenBank/DDBJ whole genome shotgun (WGS) entry which is preliminary data.</text>
</comment>
<sequence>MYISSTQNEIVSTFHKMKSNLDASKKWSEANGTKINPCFIIGSAYLITAAKKTSFAKHFN</sequence>